<evidence type="ECO:0000313" key="2">
    <source>
        <dbReference type="Proteomes" id="UP000177040"/>
    </source>
</evidence>
<gene>
    <name evidence="1" type="ORF">A2983_00120</name>
</gene>
<reference evidence="1 2" key="1">
    <citation type="journal article" date="2016" name="Nat. Commun.">
        <title>Thousands of microbial genomes shed light on interconnected biogeochemical processes in an aquifer system.</title>
        <authorList>
            <person name="Anantharaman K."/>
            <person name="Brown C.T."/>
            <person name="Hug L.A."/>
            <person name="Sharon I."/>
            <person name="Castelle C.J."/>
            <person name="Probst A.J."/>
            <person name="Thomas B.C."/>
            <person name="Singh A."/>
            <person name="Wilkins M.J."/>
            <person name="Karaoz U."/>
            <person name="Brodie E.L."/>
            <person name="Williams K.H."/>
            <person name="Hubbard S.S."/>
            <person name="Banfield J.F."/>
        </authorList>
    </citation>
    <scope>NUCLEOTIDE SEQUENCE [LARGE SCALE GENOMIC DNA]</scope>
</reference>
<organism evidence="1 2">
    <name type="scientific">Candidatus Magasanikbacteria bacterium RIFCSPLOWO2_01_FULL_40_15</name>
    <dbReference type="NCBI Taxonomy" id="1798686"/>
    <lineage>
        <taxon>Bacteria</taxon>
        <taxon>Candidatus Magasanikiibacteriota</taxon>
    </lineage>
</organism>
<accession>A0A1F6N396</accession>
<comment type="caution">
    <text evidence="1">The sequence shown here is derived from an EMBL/GenBank/DDBJ whole genome shotgun (WGS) entry which is preliminary data.</text>
</comment>
<dbReference type="Proteomes" id="UP000177040">
    <property type="component" value="Unassembled WGS sequence"/>
</dbReference>
<dbReference type="AlphaFoldDB" id="A0A1F6N396"/>
<evidence type="ECO:0000313" key="1">
    <source>
        <dbReference type="EMBL" id="OGH78361.1"/>
    </source>
</evidence>
<proteinExistence type="predicted"/>
<sequence>MNEKILDLLSKTVKEDANVHGLMVYNFSKQEVVATTFSPEDTEKFMKVEKLYMDLETEHATKVDPAGERNWLMVSLSRKIVYSIKITNEFHLYADLEPAEAPSAAIENGLELGLMIGRML</sequence>
<dbReference type="EMBL" id="MFQH01000012">
    <property type="protein sequence ID" value="OGH78361.1"/>
    <property type="molecule type" value="Genomic_DNA"/>
</dbReference>
<protein>
    <submittedName>
        <fullName evidence="1">Uncharacterized protein</fullName>
    </submittedName>
</protein>
<name>A0A1F6N396_9BACT</name>